<feature type="domain" description="AAA" evidence="9">
    <location>
        <begin position="58"/>
        <end position="171"/>
    </location>
</feature>
<reference evidence="10 11" key="1">
    <citation type="submission" date="2023-08" db="EMBL/GenBank/DDBJ databases">
        <authorList>
            <person name="Park J.-S."/>
        </authorList>
    </citation>
    <scope>NUCLEOTIDE SEQUENCE [LARGE SCALE GENOMIC DNA]</scope>
    <source>
        <strain evidence="10 11">2205SS18-9</strain>
    </source>
</reference>
<dbReference type="Pfam" id="PF13614">
    <property type="entry name" value="AAA_31"/>
    <property type="match status" value="1"/>
</dbReference>
<evidence type="ECO:0000259" key="9">
    <source>
        <dbReference type="Pfam" id="PF13614"/>
    </source>
</evidence>
<dbReference type="InterPro" id="IPR005702">
    <property type="entry name" value="Wzc-like_C"/>
</dbReference>
<organism evidence="10 11">
    <name type="scientific">Chengkuizengella axinellae</name>
    <dbReference type="NCBI Taxonomy" id="3064388"/>
    <lineage>
        <taxon>Bacteria</taxon>
        <taxon>Bacillati</taxon>
        <taxon>Bacillota</taxon>
        <taxon>Bacilli</taxon>
        <taxon>Bacillales</taxon>
        <taxon>Paenibacillaceae</taxon>
        <taxon>Chengkuizengella</taxon>
    </lineage>
</organism>
<dbReference type="Proteomes" id="UP001231941">
    <property type="component" value="Unassembled WGS sequence"/>
</dbReference>
<dbReference type="EMBL" id="JAVAMP010000004">
    <property type="protein sequence ID" value="MDP5274705.1"/>
    <property type="molecule type" value="Genomic_DNA"/>
</dbReference>
<dbReference type="CDD" id="cd05387">
    <property type="entry name" value="BY-kinase"/>
    <property type="match status" value="1"/>
</dbReference>
<evidence type="ECO:0000313" key="11">
    <source>
        <dbReference type="Proteomes" id="UP001231941"/>
    </source>
</evidence>
<evidence type="ECO:0000313" key="10">
    <source>
        <dbReference type="EMBL" id="MDP5274705.1"/>
    </source>
</evidence>
<keyword evidence="5 10" id="KW-0418">Kinase</keyword>
<evidence type="ECO:0000256" key="6">
    <source>
        <dbReference type="ARBA" id="ARBA00022840"/>
    </source>
</evidence>
<dbReference type="GO" id="GO:0004715">
    <property type="term" value="F:non-membrane spanning protein tyrosine kinase activity"/>
    <property type="evidence" value="ECO:0007669"/>
    <property type="project" value="UniProtKB-EC"/>
</dbReference>
<name>A0ABT9IZA6_9BACL</name>
<keyword evidence="3 10" id="KW-0808">Transferase</keyword>
<sequence>MNRENKREKNRLRSMVTFFKPKIIVSEQYRSIRTNIQFNFNEQSKKSIVVTSSIPNEGKSTTVANLAISFSQQGKSVLIVDADLRKPVLHNIFKISELNGLTNYLAGFYSSIEDIIYGTGVDNLSIVPCGPIPSNPAELLGSQNMKNFMEEALQKFDIVLIDTSPVLAVTDAQIVSNLCGGALLVVRSGKTDKSQVKKAKELLEQTGATIIGAVLNKKKASKRQNYSYLN</sequence>
<evidence type="ECO:0000256" key="3">
    <source>
        <dbReference type="ARBA" id="ARBA00022679"/>
    </source>
</evidence>
<comment type="catalytic activity">
    <reaction evidence="8">
        <text>L-tyrosyl-[protein] + ATP = O-phospho-L-tyrosyl-[protein] + ADP + H(+)</text>
        <dbReference type="Rhea" id="RHEA:10596"/>
        <dbReference type="Rhea" id="RHEA-COMP:10136"/>
        <dbReference type="Rhea" id="RHEA-COMP:20101"/>
        <dbReference type="ChEBI" id="CHEBI:15378"/>
        <dbReference type="ChEBI" id="CHEBI:30616"/>
        <dbReference type="ChEBI" id="CHEBI:46858"/>
        <dbReference type="ChEBI" id="CHEBI:61978"/>
        <dbReference type="ChEBI" id="CHEBI:456216"/>
        <dbReference type="EC" id="2.7.10.2"/>
    </reaction>
</comment>
<accession>A0ABT9IZA6</accession>
<protein>
    <recommendedName>
        <fullName evidence="2">non-specific protein-tyrosine kinase</fullName>
        <ecNumber evidence="2">2.7.10.2</ecNumber>
    </recommendedName>
</protein>
<dbReference type="Gene3D" id="3.40.50.300">
    <property type="entry name" value="P-loop containing nucleotide triphosphate hydrolases"/>
    <property type="match status" value="1"/>
</dbReference>
<dbReference type="RefSeq" id="WP_305992012.1">
    <property type="nucleotide sequence ID" value="NZ_JAVAMP010000004.1"/>
</dbReference>
<comment type="similarity">
    <text evidence="1">Belongs to the CpsD/CapB family.</text>
</comment>
<comment type="caution">
    <text evidence="10">The sequence shown here is derived from an EMBL/GenBank/DDBJ whole genome shotgun (WGS) entry which is preliminary data.</text>
</comment>
<proteinExistence type="inferred from homology"/>
<evidence type="ECO:0000256" key="1">
    <source>
        <dbReference type="ARBA" id="ARBA00007316"/>
    </source>
</evidence>
<evidence type="ECO:0000256" key="4">
    <source>
        <dbReference type="ARBA" id="ARBA00022741"/>
    </source>
</evidence>
<gene>
    <name evidence="10" type="ORF">Q5Y73_11335</name>
</gene>
<evidence type="ECO:0000256" key="2">
    <source>
        <dbReference type="ARBA" id="ARBA00011903"/>
    </source>
</evidence>
<keyword evidence="7" id="KW-0829">Tyrosine-protein kinase</keyword>
<dbReference type="SUPFAM" id="SSF52540">
    <property type="entry name" value="P-loop containing nucleoside triphosphate hydrolases"/>
    <property type="match status" value="1"/>
</dbReference>
<dbReference type="InterPro" id="IPR025669">
    <property type="entry name" value="AAA_dom"/>
</dbReference>
<keyword evidence="11" id="KW-1185">Reference proteome</keyword>
<dbReference type="EC" id="2.7.10.2" evidence="2"/>
<evidence type="ECO:0000256" key="8">
    <source>
        <dbReference type="ARBA" id="ARBA00051245"/>
    </source>
</evidence>
<dbReference type="PANTHER" id="PTHR32309">
    <property type="entry name" value="TYROSINE-PROTEIN KINASE"/>
    <property type="match status" value="1"/>
</dbReference>
<evidence type="ECO:0000256" key="5">
    <source>
        <dbReference type="ARBA" id="ARBA00022777"/>
    </source>
</evidence>
<dbReference type="InterPro" id="IPR027417">
    <property type="entry name" value="P-loop_NTPase"/>
</dbReference>
<keyword evidence="6" id="KW-0067">ATP-binding</keyword>
<dbReference type="PANTHER" id="PTHR32309:SF13">
    <property type="entry name" value="FERRIC ENTEROBACTIN TRANSPORT PROTEIN FEPE"/>
    <property type="match status" value="1"/>
</dbReference>
<dbReference type="InterPro" id="IPR050445">
    <property type="entry name" value="Bact_polysacc_biosynth/exp"/>
</dbReference>
<evidence type="ECO:0000256" key="7">
    <source>
        <dbReference type="ARBA" id="ARBA00023137"/>
    </source>
</evidence>
<keyword evidence="4" id="KW-0547">Nucleotide-binding</keyword>
<dbReference type="NCBIfam" id="TIGR01007">
    <property type="entry name" value="eps_fam"/>
    <property type="match status" value="1"/>
</dbReference>